<dbReference type="InterPro" id="IPR009057">
    <property type="entry name" value="Homeodomain-like_sf"/>
</dbReference>
<gene>
    <name evidence="4" type="ORF">MYCIT1_LOCUS34929</name>
</gene>
<dbReference type="PROSITE" id="PS51253">
    <property type="entry name" value="HTH_CENPB"/>
    <property type="match status" value="1"/>
</dbReference>
<feature type="region of interest" description="Disordered" evidence="2">
    <location>
        <begin position="294"/>
        <end position="325"/>
    </location>
</feature>
<dbReference type="AlphaFoldDB" id="A0AAD2HZ54"/>
<evidence type="ECO:0000259" key="3">
    <source>
        <dbReference type="PROSITE" id="PS51253"/>
    </source>
</evidence>
<dbReference type="GO" id="GO:0003677">
    <property type="term" value="F:DNA binding"/>
    <property type="evidence" value="ECO:0007669"/>
    <property type="project" value="UniProtKB-KW"/>
</dbReference>
<keyword evidence="5" id="KW-1185">Reference proteome</keyword>
<evidence type="ECO:0000256" key="2">
    <source>
        <dbReference type="SAM" id="MobiDB-lite"/>
    </source>
</evidence>
<comment type="caution">
    <text evidence="4">The sequence shown here is derived from an EMBL/GenBank/DDBJ whole genome shotgun (WGS) entry which is preliminary data.</text>
</comment>
<protein>
    <recommendedName>
        <fullName evidence="3">HTH CENPB-type domain-containing protein</fullName>
    </recommendedName>
</protein>
<dbReference type="InterPro" id="IPR004875">
    <property type="entry name" value="DDE_SF_endonuclease_dom"/>
</dbReference>
<feature type="domain" description="HTH CENPB-type" evidence="3">
    <location>
        <begin position="123"/>
        <end position="196"/>
    </location>
</feature>
<dbReference type="Pfam" id="PF03221">
    <property type="entry name" value="HTH_Tnp_Tc5"/>
    <property type="match status" value="1"/>
</dbReference>
<evidence type="ECO:0000313" key="5">
    <source>
        <dbReference type="Proteomes" id="UP001295794"/>
    </source>
</evidence>
<organism evidence="4 5">
    <name type="scientific">Mycena citricolor</name>
    <dbReference type="NCBI Taxonomy" id="2018698"/>
    <lineage>
        <taxon>Eukaryota</taxon>
        <taxon>Fungi</taxon>
        <taxon>Dikarya</taxon>
        <taxon>Basidiomycota</taxon>
        <taxon>Agaricomycotina</taxon>
        <taxon>Agaricomycetes</taxon>
        <taxon>Agaricomycetidae</taxon>
        <taxon>Agaricales</taxon>
        <taxon>Marasmiineae</taxon>
        <taxon>Mycenaceae</taxon>
        <taxon>Mycena</taxon>
    </lineage>
</organism>
<dbReference type="EMBL" id="CAVNYO010000463">
    <property type="protein sequence ID" value="CAK5282842.1"/>
    <property type="molecule type" value="Genomic_DNA"/>
</dbReference>
<dbReference type="Pfam" id="PF03184">
    <property type="entry name" value="DDE_1"/>
    <property type="match status" value="1"/>
</dbReference>
<dbReference type="SUPFAM" id="SSF46689">
    <property type="entry name" value="Homeodomain-like"/>
    <property type="match status" value="1"/>
</dbReference>
<dbReference type="Proteomes" id="UP001295794">
    <property type="component" value="Unassembled WGS sequence"/>
</dbReference>
<keyword evidence="1" id="KW-0238">DNA-binding</keyword>
<feature type="region of interest" description="Disordered" evidence="2">
    <location>
        <begin position="1"/>
        <end position="48"/>
    </location>
</feature>
<sequence>MPVDTTPKFRAIRARDRDPTEAKAKAATRVKPGPKPKEAHPSSAVLGQEGRKNLTNWDWLQVIQYHDKDSGIKQKAVVEYFASRSNAEGGKLSFTQGALSKHLNPVKKAALLALAAENSTALSLKRERVVTAPEVDRGLGLWVLNMEQKNRAVTGAMLIEQRKRLEVALNVPEERRLRGTGWVDSFKKAHGLSERRWHGEAGSVNLEAVEVERKRLPCDAGIIRCLKAHYCRALAIRALDLYQANDPQPFKIDILSGMQMLESVWNNVTPTTIANCWIHTKITPKETDEWEDIFVDPNAPDSSDSECDEPSAEQTASAEKTPTSAEATKAAWDVMLAFATTDMSLPQAEEQLQRVLGPAYYPKDWQAALEAVMACEGDAVEAELAVRDLIAATQPSESRTDVPQRRYPIDRNLREAEDALYETIKTLAEERCIRGILPSLDEILNSPIERQEPGSGILGFSDGDNTNEIIQHMQRVDQEEREAAAEEEEEPEFSFDKKEAIAAVDLLEKIARHRPDLDSTLSLGPQLRKMRVGITKEIEQGKKQVELTQFFK</sequence>
<feature type="compositionally biased region" description="Basic and acidic residues" evidence="2">
    <location>
        <begin position="13"/>
        <end position="24"/>
    </location>
</feature>
<dbReference type="InterPro" id="IPR006600">
    <property type="entry name" value="HTH_CenpB_DNA-bd_dom"/>
</dbReference>
<reference evidence="4" key="1">
    <citation type="submission" date="2023-11" db="EMBL/GenBank/DDBJ databases">
        <authorList>
            <person name="De Vega J J."/>
            <person name="De Vega J J."/>
        </authorList>
    </citation>
    <scope>NUCLEOTIDE SEQUENCE</scope>
</reference>
<name>A0AAD2HZ54_9AGAR</name>
<accession>A0AAD2HZ54</accession>
<feature type="compositionally biased region" description="Polar residues" evidence="2">
    <location>
        <begin position="314"/>
        <end position="325"/>
    </location>
</feature>
<proteinExistence type="predicted"/>
<evidence type="ECO:0000256" key="1">
    <source>
        <dbReference type="ARBA" id="ARBA00023125"/>
    </source>
</evidence>
<evidence type="ECO:0000313" key="4">
    <source>
        <dbReference type="EMBL" id="CAK5282842.1"/>
    </source>
</evidence>